<feature type="region of interest" description="Disordered" evidence="1">
    <location>
        <begin position="1"/>
        <end position="39"/>
    </location>
</feature>
<reference evidence="2" key="1">
    <citation type="submission" date="2021-10" db="EMBL/GenBank/DDBJ databases">
        <title>Tropical sea cucumber genome reveals ecological adaptation and Cuvierian tubules defense mechanism.</title>
        <authorList>
            <person name="Chen T."/>
        </authorList>
    </citation>
    <scope>NUCLEOTIDE SEQUENCE</scope>
    <source>
        <strain evidence="2">Nanhai2018</strain>
        <tissue evidence="2">Muscle</tissue>
    </source>
</reference>
<evidence type="ECO:0000313" key="3">
    <source>
        <dbReference type="Proteomes" id="UP001152320"/>
    </source>
</evidence>
<dbReference type="Proteomes" id="UP001152320">
    <property type="component" value="Chromosome 16"/>
</dbReference>
<sequence>MATNEPSIFDLDPGEESEFELVKKPNKRKRKESPLEKNTPTYASKIQPIVVSGIKAELIKNPVKLAKLLNKEKPNATIKETKLARNNNLLIFPNDGHSANILLKPWKQNSKLGNPKPRVPQQKENQLYCIVMCGLSLDIPETQIVNELEDLGFKPKFAKRLISKITQAPTWKMKIAFEEQNDQEELIKEGIILGYQKHRVEKYVELPTILQCYRCQGFGHTFHKCENEQKCLRCGDNHSIKNCKKEKAEKKCANCGGDHISSYKGCPVYFSARQEVKQQPKQKTYAQATKIEVSNKLPRNEKINITLFCSELIQTCFMKCNIKIKTSDVLAYSANLALAHLGLVISGEELFYVLKNPQFPEHAEAIEKIRRNSDEGPS</sequence>
<name>A0A9Q1BIW1_HOLLE</name>
<dbReference type="AlphaFoldDB" id="A0A9Q1BIW1"/>
<evidence type="ECO:0000313" key="2">
    <source>
        <dbReference type="EMBL" id="KAJ8027429.1"/>
    </source>
</evidence>
<comment type="caution">
    <text evidence="2">The sequence shown here is derived from an EMBL/GenBank/DDBJ whole genome shotgun (WGS) entry which is preliminary data.</text>
</comment>
<protein>
    <submittedName>
        <fullName evidence="2">Uncharacterized protein</fullName>
    </submittedName>
</protein>
<dbReference type="EMBL" id="JAIZAY010000016">
    <property type="protein sequence ID" value="KAJ8027429.1"/>
    <property type="molecule type" value="Genomic_DNA"/>
</dbReference>
<gene>
    <name evidence="2" type="ORF">HOLleu_32573</name>
</gene>
<organism evidence="2 3">
    <name type="scientific">Holothuria leucospilota</name>
    <name type="common">Black long sea cucumber</name>
    <name type="synonym">Mertensiothuria leucospilota</name>
    <dbReference type="NCBI Taxonomy" id="206669"/>
    <lineage>
        <taxon>Eukaryota</taxon>
        <taxon>Metazoa</taxon>
        <taxon>Echinodermata</taxon>
        <taxon>Eleutherozoa</taxon>
        <taxon>Echinozoa</taxon>
        <taxon>Holothuroidea</taxon>
        <taxon>Aspidochirotacea</taxon>
        <taxon>Aspidochirotida</taxon>
        <taxon>Holothuriidae</taxon>
        <taxon>Holothuria</taxon>
    </lineage>
</organism>
<keyword evidence="3" id="KW-1185">Reference proteome</keyword>
<accession>A0A9Q1BIW1</accession>
<evidence type="ECO:0000256" key="1">
    <source>
        <dbReference type="SAM" id="MobiDB-lite"/>
    </source>
</evidence>
<proteinExistence type="predicted"/>